<evidence type="ECO:0000256" key="1">
    <source>
        <dbReference type="SAM" id="MobiDB-lite"/>
    </source>
</evidence>
<evidence type="ECO:0000313" key="2">
    <source>
        <dbReference type="EMBL" id="KKU77344.1"/>
    </source>
</evidence>
<dbReference type="AlphaFoldDB" id="A0A0G1T671"/>
<proteinExistence type="predicted"/>
<comment type="caution">
    <text evidence="2">The sequence shown here is derived from an EMBL/GenBank/DDBJ whole genome shotgun (WGS) entry which is preliminary data.</text>
</comment>
<evidence type="ECO:0000313" key="3">
    <source>
        <dbReference type="Proteomes" id="UP000034682"/>
    </source>
</evidence>
<feature type="compositionally biased region" description="Basic and acidic residues" evidence="1">
    <location>
        <begin position="47"/>
        <end position="60"/>
    </location>
</feature>
<organism evidence="2 3">
    <name type="scientific">Candidatus Giovannonibacteria bacterium GW2011_GWB1_47_6b</name>
    <dbReference type="NCBI Taxonomy" id="1618655"/>
    <lineage>
        <taxon>Bacteria</taxon>
        <taxon>Candidatus Giovannoniibacteriota</taxon>
    </lineage>
</organism>
<gene>
    <name evidence="2" type="ORF">UY02_C0003G0009</name>
</gene>
<feature type="region of interest" description="Disordered" evidence="1">
    <location>
        <begin position="31"/>
        <end position="60"/>
    </location>
</feature>
<name>A0A0G1T671_9BACT</name>
<reference evidence="2 3" key="1">
    <citation type="journal article" date="2015" name="Nature">
        <title>rRNA introns, odd ribosomes, and small enigmatic genomes across a large radiation of phyla.</title>
        <authorList>
            <person name="Brown C.T."/>
            <person name="Hug L.A."/>
            <person name="Thomas B.C."/>
            <person name="Sharon I."/>
            <person name="Castelle C.J."/>
            <person name="Singh A."/>
            <person name="Wilkins M.J."/>
            <person name="Williams K.H."/>
            <person name="Banfield J.F."/>
        </authorList>
    </citation>
    <scope>NUCLEOTIDE SEQUENCE [LARGE SCALE GENOMIC DNA]</scope>
</reference>
<dbReference type="EMBL" id="LCOK01000003">
    <property type="protein sequence ID" value="KKU77344.1"/>
    <property type="molecule type" value="Genomic_DNA"/>
</dbReference>
<accession>A0A0G1T671</accession>
<dbReference type="Proteomes" id="UP000034682">
    <property type="component" value="Unassembled WGS sequence"/>
</dbReference>
<protein>
    <submittedName>
        <fullName evidence="2">Uncharacterized protein</fullName>
    </submittedName>
</protein>
<sequence length="74" mass="7996">MSRTASNVAYIGYFVKRSSLGLPDATHPLRKVSSGTGVGSLPAGRQGQERNIREGRTSKEGLEDNICGVSRVRY</sequence>